<dbReference type="EMBL" id="ML119729">
    <property type="protein sequence ID" value="RPA77284.1"/>
    <property type="molecule type" value="Genomic_DNA"/>
</dbReference>
<name>A0A3N4I5Z8_ASCIM</name>
<evidence type="ECO:0000313" key="2">
    <source>
        <dbReference type="EMBL" id="RPA77284.1"/>
    </source>
</evidence>
<dbReference type="AlphaFoldDB" id="A0A3N4I5Z8"/>
<feature type="region of interest" description="Disordered" evidence="1">
    <location>
        <begin position="1"/>
        <end position="57"/>
    </location>
</feature>
<evidence type="ECO:0000313" key="3">
    <source>
        <dbReference type="Proteomes" id="UP000275078"/>
    </source>
</evidence>
<protein>
    <submittedName>
        <fullName evidence="2">Uncharacterized protein</fullName>
    </submittedName>
</protein>
<proteinExistence type="predicted"/>
<keyword evidence="3" id="KW-1185">Reference proteome</keyword>
<gene>
    <name evidence="2" type="ORF">BJ508DRAFT_310352</name>
</gene>
<dbReference type="Proteomes" id="UP000275078">
    <property type="component" value="Unassembled WGS sequence"/>
</dbReference>
<feature type="compositionally biased region" description="Pro residues" evidence="1">
    <location>
        <begin position="34"/>
        <end position="50"/>
    </location>
</feature>
<sequence length="243" mass="27606">MATTKQHRRRLSDTSLNPPKRLKPAPILQVAPSEAPPLQPSQPQPHPPPTDEASTVSTVSTVDSESLEYQHVKHKITTDLYTVLSLFTTHALATWPTDLVVLEAAMLPVFEATLQRAVDAIWHSYPFHDTDDATAIEALHRLVGQTPKELSIPDENDEQQTQRRKAVENLMLSGYRDILLWSSGMVTDWSNPQWRAVRWSLEERRRFWEKVLRRVESLSTTTAEEIRRTAEAPIMDEAQGEEG</sequence>
<feature type="region of interest" description="Disordered" evidence="1">
    <location>
        <begin position="222"/>
        <end position="243"/>
    </location>
</feature>
<feature type="compositionally biased region" description="Basic residues" evidence="1">
    <location>
        <begin position="1"/>
        <end position="10"/>
    </location>
</feature>
<evidence type="ECO:0000256" key="1">
    <source>
        <dbReference type="SAM" id="MobiDB-lite"/>
    </source>
</evidence>
<reference evidence="2 3" key="1">
    <citation type="journal article" date="2018" name="Nat. Ecol. Evol.">
        <title>Pezizomycetes genomes reveal the molecular basis of ectomycorrhizal truffle lifestyle.</title>
        <authorList>
            <person name="Murat C."/>
            <person name="Payen T."/>
            <person name="Noel B."/>
            <person name="Kuo A."/>
            <person name="Morin E."/>
            <person name="Chen J."/>
            <person name="Kohler A."/>
            <person name="Krizsan K."/>
            <person name="Balestrini R."/>
            <person name="Da Silva C."/>
            <person name="Montanini B."/>
            <person name="Hainaut M."/>
            <person name="Levati E."/>
            <person name="Barry K.W."/>
            <person name="Belfiori B."/>
            <person name="Cichocki N."/>
            <person name="Clum A."/>
            <person name="Dockter R.B."/>
            <person name="Fauchery L."/>
            <person name="Guy J."/>
            <person name="Iotti M."/>
            <person name="Le Tacon F."/>
            <person name="Lindquist E.A."/>
            <person name="Lipzen A."/>
            <person name="Malagnac F."/>
            <person name="Mello A."/>
            <person name="Molinier V."/>
            <person name="Miyauchi S."/>
            <person name="Poulain J."/>
            <person name="Riccioni C."/>
            <person name="Rubini A."/>
            <person name="Sitrit Y."/>
            <person name="Splivallo R."/>
            <person name="Traeger S."/>
            <person name="Wang M."/>
            <person name="Zifcakova L."/>
            <person name="Wipf D."/>
            <person name="Zambonelli A."/>
            <person name="Paolocci F."/>
            <person name="Nowrousian M."/>
            <person name="Ottonello S."/>
            <person name="Baldrian P."/>
            <person name="Spatafora J.W."/>
            <person name="Henrissat B."/>
            <person name="Nagy L.G."/>
            <person name="Aury J.M."/>
            <person name="Wincker P."/>
            <person name="Grigoriev I.V."/>
            <person name="Bonfante P."/>
            <person name="Martin F.M."/>
        </authorList>
    </citation>
    <scope>NUCLEOTIDE SEQUENCE [LARGE SCALE GENOMIC DNA]</scope>
    <source>
        <strain evidence="2 3">RN42</strain>
    </source>
</reference>
<organism evidence="2 3">
    <name type="scientific">Ascobolus immersus RN42</name>
    <dbReference type="NCBI Taxonomy" id="1160509"/>
    <lineage>
        <taxon>Eukaryota</taxon>
        <taxon>Fungi</taxon>
        <taxon>Dikarya</taxon>
        <taxon>Ascomycota</taxon>
        <taxon>Pezizomycotina</taxon>
        <taxon>Pezizomycetes</taxon>
        <taxon>Pezizales</taxon>
        <taxon>Ascobolaceae</taxon>
        <taxon>Ascobolus</taxon>
    </lineage>
</organism>
<accession>A0A3N4I5Z8</accession>